<keyword evidence="1" id="KW-0175">Coiled coil</keyword>
<protein>
    <submittedName>
        <fullName evidence="3">Uncharacterized protein</fullName>
    </submittedName>
</protein>
<feature type="compositionally biased region" description="Low complexity" evidence="2">
    <location>
        <begin position="470"/>
        <end position="480"/>
    </location>
</feature>
<dbReference type="AlphaFoldDB" id="G5A0P4"/>
<organism evidence="3 4">
    <name type="scientific">Phytophthora sojae (strain P6497)</name>
    <name type="common">Soybean stem and root rot agent</name>
    <name type="synonym">Phytophthora megasperma f. sp. glycines</name>
    <dbReference type="NCBI Taxonomy" id="1094619"/>
    <lineage>
        <taxon>Eukaryota</taxon>
        <taxon>Sar</taxon>
        <taxon>Stramenopiles</taxon>
        <taxon>Oomycota</taxon>
        <taxon>Peronosporomycetes</taxon>
        <taxon>Peronosporales</taxon>
        <taxon>Peronosporaceae</taxon>
        <taxon>Phytophthora</taxon>
    </lineage>
</organism>
<evidence type="ECO:0000313" key="4">
    <source>
        <dbReference type="Proteomes" id="UP000002640"/>
    </source>
</evidence>
<dbReference type="EMBL" id="JH159158">
    <property type="protein sequence ID" value="EGZ11380.1"/>
    <property type="molecule type" value="Genomic_DNA"/>
</dbReference>
<dbReference type="InterPro" id="IPR036770">
    <property type="entry name" value="Ankyrin_rpt-contain_sf"/>
</dbReference>
<dbReference type="RefSeq" id="XP_009534125.1">
    <property type="nucleotide sequence ID" value="XM_009535830.1"/>
</dbReference>
<dbReference type="InParanoid" id="G5A0P4"/>
<dbReference type="KEGG" id="psoj:PHYSODRAFT_338093"/>
<dbReference type="GeneID" id="20647512"/>
<name>G5A0P4_PHYSP</name>
<evidence type="ECO:0000313" key="3">
    <source>
        <dbReference type="EMBL" id="EGZ11380.1"/>
    </source>
</evidence>
<sequence length="480" mass="52577">MPKTHEEAENAAAEAARTAVGDGDYMQGWIDRMDMLLGVTPESAAADAAECATEEQREAAELAWLASTEYVESAVARRAAGRASVDDEEVMYEATHTMTKEMIAQEAFAEAGQGNKPEECNQNVELRELEQHATEVRAIKKQQAAEVMGINQEHAAENKRLADEIHEANKLLRFLATDYDSKHIFRSAQVLSSEFGLLHHCKATSKFGAQATLMQALLEDEQFLRQLKTKLGLSSTSRPTVRAGKRSLIFEDEEVDENDARQVDLNDEIAAVMGEGMVAEMASSSFNCCSRPERKPPSMPIAVAAHTEGPRSSFINQASQATPVGMLDPADCSPYEPPEFIPELRAHFVPRPAEDLQEKKMQWAEFLRAQKAAGTPSAVIQRGAVAKNESEVADDMFEPDPSQQSETKEQREAPALLCARNNNLEGLELALDRGVDVNMRDNHGNTLFILDDADAAADANKPSRRPPYSPATASSPPCAH</sequence>
<gene>
    <name evidence="3" type="ORF">PHYSODRAFT_338093</name>
</gene>
<dbReference type="Gene3D" id="1.25.40.20">
    <property type="entry name" value="Ankyrin repeat-containing domain"/>
    <property type="match status" value="1"/>
</dbReference>
<dbReference type="SUPFAM" id="SSF48403">
    <property type="entry name" value="Ankyrin repeat"/>
    <property type="match status" value="1"/>
</dbReference>
<evidence type="ECO:0000256" key="2">
    <source>
        <dbReference type="SAM" id="MobiDB-lite"/>
    </source>
</evidence>
<dbReference type="Proteomes" id="UP000002640">
    <property type="component" value="Unassembled WGS sequence"/>
</dbReference>
<evidence type="ECO:0000256" key="1">
    <source>
        <dbReference type="SAM" id="Coils"/>
    </source>
</evidence>
<reference evidence="3 4" key="1">
    <citation type="journal article" date="2006" name="Science">
        <title>Phytophthora genome sequences uncover evolutionary origins and mechanisms of pathogenesis.</title>
        <authorList>
            <person name="Tyler B.M."/>
            <person name="Tripathy S."/>
            <person name="Zhang X."/>
            <person name="Dehal P."/>
            <person name="Jiang R.H."/>
            <person name="Aerts A."/>
            <person name="Arredondo F.D."/>
            <person name="Baxter L."/>
            <person name="Bensasson D."/>
            <person name="Beynon J.L."/>
            <person name="Chapman J."/>
            <person name="Damasceno C.M."/>
            <person name="Dorrance A.E."/>
            <person name="Dou D."/>
            <person name="Dickerman A.W."/>
            <person name="Dubchak I.L."/>
            <person name="Garbelotto M."/>
            <person name="Gijzen M."/>
            <person name="Gordon S.G."/>
            <person name="Govers F."/>
            <person name="Grunwald N.J."/>
            <person name="Huang W."/>
            <person name="Ivors K.L."/>
            <person name="Jones R.W."/>
            <person name="Kamoun S."/>
            <person name="Krampis K."/>
            <person name="Lamour K.H."/>
            <person name="Lee M.K."/>
            <person name="McDonald W.H."/>
            <person name="Medina M."/>
            <person name="Meijer H.J."/>
            <person name="Nordberg E.K."/>
            <person name="Maclean D.J."/>
            <person name="Ospina-Giraldo M.D."/>
            <person name="Morris P.F."/>
            <person name="Phuntumart V."/>
            <person name="Putnam N.H."/>
            <person name="Rash S."/>
            <person name="Rose J.K."/>
            <person name="Sakihama Y."/>
            <person name="Salamov A.A."/>
            <person name="Savidor A."/>
            <person name="Scheuring C.F."/>
            <person name="Smith B.M."/>
            <person name="Sobral B.W."/>
            <person name="Terry A."/>
            <person name="Torto-Alalibo T.A."/>
            <person name="Win J."/>
            <person name="Xu Z."/>
            <person name="Zhang H."/>
            <person name="Grigoriev I.V."/>
            <person name="Rokhsar D.S."/>
            <person name="Boore J.L."/>
        </authorList>
    </citation>
    <scope>NUCLEOTIDE SEQUENCE [LARGE SCALE GENOMIC DNA]</scope>
    <source>
        <strain evidence="3 4">P6497</strain>
    </source>
</reference>
<feature type="region of interest" description="Disordered" evidence="2">
    <location>
        <begin position="380"/>
        <end position="411"/>
    </location>
</feature>
<proteinExistence type="predicted"/>
<feature type="coiled-coil region" evidence="1">
    <location>
        <begin position="126"/>
        <end position="171"/>
    </location>
</feature>
<accession>G5A0P4</accession>
<keyword evidence="4" id="KW-1185">Reference proteome</keyword>
<feature type="region of interest" description="Disordered" evidence="2">
    <location>
        <begin position="458"/>
        <end position="480"/>
    </location>
</feature>